<feature type="domain" description="Glycosyltransferase RgtA/B/C/D-like" evidence="2">
    <location>
        <begin position="48"/>
        <end position="204"/>
    </location>
</feature>
<organism evidence="3 4">
    <name type="scientific">Candidatus Curtissbacteria bacterium GW2011_GWA1_40_24</name>
    <dbReference type="NCBI Taxonomy" id="1618406"/>
    <lineage>
        <taxon>Bacteria</taxon>
        <taxon>Candidatus Curtissiibacteriota</taxon>
    </lineage>
</organism>
<protein>
    <recommendedName>
        <fullName evidence="2">Glycosyltransferase RgtA/B/C/D-like domain-containing protein</fullName>
    </recommendedName>
</protein>
<proteinExistence type="predicted"/>
<keyword evidence="1" id="KW-1133">Transmembrane helix</keyword>
<feature type="transmembrane region" description="Helical" evidence="1">
    <location>
        <begin position="120"/>
        <end position="137"/>
    </location>
</feature>
<feature type="transmembrane region" description="Helical" evidence="1">
    <location>
        <begin position="70"/>
        <end position="87"/>
    </location>
</feature>
<dbReference type="Pfam" id="PF13231">
    <property type="entry name" value="PMT_2"/>
    <property type="match status" value="1"/>
</dbReference>
<evidence type="ECO:0000313" key="3">
    <source>
        <dbReference type="EMBL" id="KKR55208.1"/>
    </source>
</evidence>
<dbReference type="AlphaFoldDB" id="A0A0G0RRR6"/>
<name>A0A0G0RRR6_9BACT</name>
<feature type="transmembrane region" description="Helical" evidence="1">
    <location>
        <begin position="237"/>
        <end position="257"/>
    </location>
</feature>
<feature type="transmembrane region" description="Helical" evidence="1">
    <location>
        <begin position="149"/>
        <end position="178"/>
    </location>
</feature>
<feature type="transmembrane region" description="Helical" evidence="1">
    <location>
        <begin position="93"/>
        <end position="113"/>
    </location>
</feature>
<keyword evidence="1" id="KW-0472">Membrane</keyword>
<evidence type="ECO:0000313" key="4">
    <source>
        <dbReference type="Proteomes" id="UP000034489"/>
    </source>
</evidence>
<feature type="transmembrane region" description="Helical" evidence="1">
    <location>
        <begin position="264"/>
        <end position="280"/>
    </location>
</feature>
<reference evidence="3 4" key="1">
    <citation type="journal article" date="2015" name="Nature">
        <title>rRNA introns, odd ribosomes, and small enigmatic genomes across a large radiation of phyla.</title>
        <authorList>
            <person name="Brown C.T."/>
            <person name="Hug L.A."/>
            <person name="Thomas B.C."/>
            <person name="Sharon I."/>
            <person name="Castelle C.J."/>
            <person name="Singh A."/>
            <person name="Wilkins M.J."/>
            <person name="Williams K.H."/>
            <person name="Banfield J.F."/>
        </authorList>
    </citation>
    <scope>NUCLEOTIDE SEQUENCE [LARGE SCALE GENOMIC DNA]</scope>
</reference>
<accession>A0A0G0RRR6</accession>
<sequence>MIIIALLLVHLIFLINTRFVLWPEMVVYPYLLNNNFLLYQDVINPYSPILTWFLAIFAKIFGYLPPPYQILTWVIILIIDLSIYIISQKMFKNKLFALSSVAFFAVLSIPFGINGLWFDLVQTPFILWALYFFYKFLNARNKSVLKNNFFISFLLLTIAFFIKQQVFWVGLLFFMFALSKYRFDVLKFLKNHYQASLPFGVLFIFHVFYFFVQGTLANFAFWVFYFPAFLASKMPGYILLPSAKQMLIVFALFVFFVPTMVRKSQILFLATPAVLILFAYPRFDYFHLIPALAAIAIFFGPNFEHFKKSNATIKGVFLLTLIFLSLFTFRYIQNQWHKETRFFEREIYQTAKVVELLTDKNERIYVQNGPDQIFPLANRLPPKPWADDFSWYLEVPNLQKKVVDNLEKDKPRYIIFQPYLKGEKYGLGSYRPDDIADYIDNNYVNFAQIDHDLYLKAKK</sequence>
<comment type="caution">
    <text evidence="3">The sequence shown here is derived from an EMBL/GenBank/DDBJ whole genome shotgun (WGS) entry which is preliminary data.</text>
</comment>
<feature type="transmembrane region" description="Helical" evidence="1">
    <location>
        <begin position="43"/>
        <end position="63"/>
    </location>
</feature>
<evidence type="ECO:0000259" key="2">
    <source>
        <dbReference type="Pfam" id="PF13231"/>
    </source>
</evidence>
<dbReference type="Proteomes" id="UP000034489">
    <property type="component" value="Unassembled WGS sequence"/>
</dbReference>
<gene>
    <name evidence="3" type="ORF">UT92_C0007G0003</name>
</gene>
<feature type="transmembrane region" description="Helical" evidence="1">
    <location>
        <begin position="286"/>
        <end position="303"/>
    </location>
</feature>
<keyword evidence="1" id="KW-0812">Transmembrane</keyword>
<feature type="transmembrane region" description="Helical" evidence="1">
    <location>
        <begin position="199"/>
        <end position="225"/>
    </location>
</feature>
<dbReference type="InterPro" id="IPR038731">
    <property type="entry name" value="RgtA/B/C-like"/>
</dbReference>
<feature type="transmembrane region" description="Helical" evidence="1">
    <location>
        <begin position="315"/>
        <end position="332"/>
    </location>
</feature>
<evidence type="ECO:0000256" key="1">
    <source>
        <dbReference type="SAM" id="Phobius"/>
    </source>
</evidence>
<dbReference type="EMBL" id="LBYQ01000007">
    <property type="protein sequence ID" value="KKR55208.1"/>
    <property type="molecule type" value="Genomic_DNA"/>
</dbReference>